<comment type="caution">
    <text evidence="2">The sequence shown here is derived from an EMBL/GenBank/DDBJ whole genome shotgun (WGS) entry which is preliminary data.</text>
</comment>
<accession>A0A967KDE0</accession>
<sequence length="434" mass="47968">MDGLRDHPLRAALNAEVHSRPFASLQAPERISHLALLSGERGAERDRRHVAALCERFAVAAPTAGDNHFMADFGPFRLKWERHTEFSTYTFFQNGAFDPAAFSGFAVDLVPRDWVIGLPGDLLVGVHLDLLDHKMPLPDAAALARLFGHDNIVGSLVSGGSAEVWMDFTVQDDGFARIMLRDISLHPRQAGRLVQRFLEIETYRIMALLAFPAAKRHGGVLAATGERLTGITGRMTEIEGMGEERALLDELTAFSSEIEDVAAATNYRFGAASAYYALVRRRVEELREQRVEGMQTIGEFIDRRLAPAMRTCEAVSERLEVLSRRVARASELLRTRVDIQLEAQNRDLLQSMDRRARVQLRLQETVEGLSVAAITYYLASLVGYLAKAAKATGLPLDADIATGVSIPVIALLVWAAVRRLRRIVSRENAAGGKT</sequence>
<evidence type="ECO:0000313" key="3">
    <source>
        <dbReference type="Proteomes" id="UP000761264"/>
    </source>
</evidence>
<dbReference type="EMBL" id="JAAQPH010000035">
    <property type="protein sequence ID" value="NIA72192.1"/>
    <property type="molecule type" value="Genomic_DNA"/>
</dbReference>
<dbReference type="Pfam" id="PF11902">
    <property type="entry name" value="DUF3422"/>
    <property type="match status" value="1"/>
</dbReference>
<feature type="transmembrane region" description="Helical" evidence="1">
    <location>
        <begin position="398"/>
        <end position="417"/>
    </location>
</feature>
<protein>
    <submittedName>
        <fullName evidence="2">DUF3422 domain-containing protein</fullName>
    </submittedName>
</protein>
<name>A0A967KDE0_9PROT</name>
<keyword evidence="1" id="KW-0812">Transmembrane</keyword>
<reference evidence="2" key="1">
    <citation type="submission" date="2020-03" db="EMBL/GenBank/DDBJ databases">
        <title>Genome of Pelagibius litoralis DSM 21314T.</title>
        <authorList>
            <person name="Wang G."/>
        </authorList>
    </citation>
    <scope>NUCLEOTIDE SEQUENCE</scope>
    <source>
        <strain evidence="2">DSM 21314</strain>
    </source>
</reference>
<dbReference type="AlphaFoldDB" id="A0A967KDE0"/>
<keyword evidence="1" id="KW-1133">Transmembrane helix</keyword>
<evidence type="ECO:0000313" key="2">
    <source>
        <dbReference type="EMBL" id="NIA72192.1"/>
    </source>
</evidence>
<feature type="transmembrane region" description="Helical" evidence="1">
    <location>
        <begin position="365"/>
        <end position="386"/>
    </location>
</feature>
<dbReference type="InterPro" id="IPR021830">
    <property type="entry name" value="DUF3422"/>
</dbReference>
<gene>
    <name evidence="2" type="ORF">HBA54_26735</name>
</gene>
<evidence type="ECO:0000256" key="1">
    <source>
        <dbReference type="SAM" id="Phobius"/>
    </source>
</evidence>
<keyword evidence="1" id="KW-0472">Membrane</keyword>
<organism evidence="2 3">
    <name type="scientific">Pelagibius litoralis</name>
    <dbReference type="NCBI Taxonomy" id="374515"/>
    <lineage>
        <taxon>Bacteria</taxon>
        <taxon>Pseudomonadati</taxon>
        <taxon>Pseudomonadota</taxon>
        <taxon>Alphaproteobacteria</taxon>
        <taxon>Rhodospirillales</taxon>
        <taxon>Rhodovibrionaceae</taxon>
        <taxon>Pelagibius</taxon>
    </lineage>
</organism>
<proteinExistence type="predicted"/>
<dbReference type="Proteomes" id="UP000761264">
    <property type="component" value="Unassembled WGS sequence"/>
</dbReference>
<keyword evidence="3" id="KW-1185">Reference proteome</keyword>